<dbReference type="Proteomes" id="UP000824165">
    <property type="component" value="Unassembled WGS sequence"/>
</dbReference>
<keyword evidence="5 7" id="KW-1133">Transmembrane helix</keyword>
<reference evidence="9" key="2">
    <citation type="journal article" date="2021" name="PeerJ">
        <title>Extensive microbial diversity within the chicken gut microbiome revealed by metagenomics and culture.</title>
        <authorList>
            <person name="Gilroy R."/>
            <person name="Ravi A."/>
            <person name="Getino M."/>
            <person name="Pursley I."/>
            <person name="Horton D.L."/>
            <person name="Alikhan N.F."/>
            <person name="Baker D."/>
            <person name="Gharbi K."/>
            <person name="Hall N."/>
            <person name="Watson M."/>
            <person name="Adriaenssens E.M."/>
            <person name="Foster-Nyarko E."/>
            <person name="Jarju S."/>
            <person name="Secka A."/>
            <person name="Antonio M."/>
            <person name="Oren A."/>
            <person name="Chaudhuri R.R."/>
            <person name="La Ragione R."/>
            <person name="Hildebrand F."/>
            <person name="Pallen M.J."/>
        </authorList>
    </citation>
    <scope>NUCLEOTIDE SEQUENCE</scope>
    <source>
        <strain evidence="9">CHK181-108</strain>
    </source>
</reference>
<dbReference type="GO" id="GO:0022857">
    <property type="term" value="F:transmembrane transporter activity"/>
    <property type="evidence" value="ECO:0007669"/>
    <property type="project" value="InterPro"/>
</dbReference>
<feature type="transmembrane region" description="Helical" evidence="7">
    <location>
        <begin position="160"/>
        <end position="178"/>
    </location>
</feature>
<comment type="similarity">
    <text evidence="2">Belongs to the major facilitator superfamily.</text>
</comment>
<proteinExistence type="inferred from homology"/>
<dbReference type="PANTHER" id="PTHR23514">
    <property type="entry name" value="BYPASS OF STOP CODON PROTEIN 6"/>
    <property type="match status" value="1"/>
</dbReference>
<dbReference type="InterPro" id="IPR011701">
    <property type="entry name" value="MFS"/>
</dbReference>
<reference evidence="9" key="1">
    <citation type="submission" date="2020-10" db="EMBL/GenBank/DDBJ databases">
        <authorList>
            <person name="Gilroy R."/>
        </authorList>
    </citation>
    <scope>NUCLEOTIDE SEQUENCE</scope>
    <source>
        <strain evidence="9">CHK181-108</strain>
    </source>
</reference>
<keyword evidence="3" id="KW-0813">Transport</keyword>
<feature type="transmembrane region" description="Helical" evidence="7">
    <location>
        <begin position="70"/>
        <end position="86"/>
    </location>
</feature>
<feature type="transmembrane region" description="Helical" evidence="7">
    <location>
        <begin position="357"/>
        <end position="375"/>
    </location>
</feature>
<dbReference type="Gene3D" id="1.20.1250.20">
    <property type="entry name" value="MFS general substrate transporter like domains"/>
    <property type="match status" value="2"/>
</dbReference>
<dbReference type="SUPFAM" id="SSF103473">
    <property type="entry name" value="MFS general substrate transporter"/>
    <property type="match status" value="1"/>
</dbReference>
<feature type="transmembrane region" description="Helical" evidence="7">
    <location>
        <begin position="241"/>
        <end position="259"/>
    </location>
</feature>
<feature type="transmembrane region" description="Helical" evidence="7">
    <location>
        <begin position="128"/>
        <end position="148"/>
    </location>
</feature>
<evidence type="ECO:0000256" key="4">
    <source>
        <dbReference type="ARBA" id="ARBA00022692"/>
    </source>
</evidence>
<feature type="transmembrane region" description="Helical" evidence="7">
    <location>
        <begin position="271"/>
        <end position="288"/>
    </location>
</feature>
<accession>A0A9D1H3G4</accession>
<evidence type="ECO:0000313" key="10">
    <source>
        <dbReference type="Proteomes" id="UP000824165"/>
    </source>
</evidence>
<dbReference type="GO" id="GO:0005886">
    <property type="term" value="C:plasma membrane"/>
    <property type="evidence" value="ECO:0007669"/>
    <property type="project" value="UniProtKB-SubCell"/>
</dbReference>
<evidence type="ECO:0000256" key="5">
    <source>
        <dbReference type="ARBA" id="ARBA00022989"/>
    </source>
</evidence>
<evidence type="ECO:0000256" key="6">
    <source>
        <dbReference type="ARBA" id="ARBA00023136"/>
    </source>
</evidence>
<dbReference type="PROSITE" id="PS50850">
    <property type="entry name" value="MFS"/>
    <property type="match status" value="1"/>
</dbReference>
<feature type="transmembrane region" description="Helical" evidence="7">
    <location>
        <begin position="38"/>
        <end position="58"/>
    </location>
</feature>
<comment type="caution">
    <text evidence="9">The sequence shown here is derived from an EMBL/GenBank/DDBJ whole genome shotgun (WGS) entry which is preliminary data.</text>
</comment>
<comment type="subcellular location">
    <subcellularLocation>
        <location evidence="1">Cell membrane</location>
        <topology evidence="1">Multi-pass membrane protein</topology>
    </subcellularLocation>
</comment>
<dbReference type="AlphaFoldDB" id="A0A9D1H3G4"/>
<evidence type="ECO:0000256" key="2">
    <source>
        <dbReference type="ARBA" id="ARBA00008335"/>
    </source>
</evidence>
<evidence type="ECO:0000313" key="9">
    <source>
        <dbReference type="EMBL" id="HIT85568.1"/>
    </source>
</evidence>
<evidence type="ECO:0000256" key="7">
    <source>
        <dbReference type="SAM" id="Phobius"/>
    </source>
</evidence>
<protein>
    <submittedName>
        <fullName evidence="9">MFS transporter</fullName>
    </submittedName>
</protein>
<dbReference type="PANTHER" id="PTHR23514:SF3">
    <property type="entry name" value="BYPASS OF STOP CODON PROTEIN 6"/>
    <property type="match status" value="1"/>
</dbReference>
<evidence type="ECO:0000256" key="3">
    <source>
        <dbReference type="ARBA" id="ARBA00022448"/>
    </source>
</evidence>
<keyword evidence="4 7" id="KW-0812">Transmembrane</keyword>
<feature type="transmembrane region" description="Helical" evidence="7">
    <location>
        <begin position="92"/>
        <end position="116"/>
    </location>
</feature>
<dbReference type="InterPro" id="IPR051788">
    <property type="entry name" value="MFS_Transporter"/>
</dbReference>
<feature type="transmembrane region" description="Helical" evidence="7">
    <location>
        <begin position="207"/>
        <end position="229"/>
    </location>
</feature>
<keyword evidence="6 7" id="KW-0472">Membrane</keyword>
<dbReference type="Pfam" id="PF07690">
    <property type="entry name" value="MFS_1"/>
    <property type="match status" value="1"/>
</dbReference>
<dbReference type="InterPro" id="IPR036259">
    <property type="entry name" value="MFS_trans_sf"/>
</dbReference>
<feature type="domain" description="Major facilitator superfamily (MFS) profile" evidence="8">
    <location>
        <begin position="5"/>
        <end position="379"/>
    </location>
</feature>
<evidence type="ECO:0000256" key="1">
    <source>
        <dbReference type="ARBA" id="ARBA00004651"/>
    </source>
</evidence>
<organism evidence="9 10">
    <name type="scientific">Candidatus Ornithomonoglobus intestinigallinarum</name>
    <dbReference type="NCBI Taxonomy" id="2840894"/>
    <lineage>
        <taxon>Bacteria</taxon>
        <taxon>Bacillati</taxon>
        <taxon>Bacillota</taxon>
        <taxon>Clostridia</taxon>
        <taxon>Candidatus Ornithomonoglobus</taxon>
    </lineage>
</organism>
<name>A0A9D1H3G4_9FIRM</name>
<evidence type="ECO:0000259" key="8">
    <source>
        <dbReference type="PROSITE" id="PS50850"/>
    </source>
</evidence>
<dbReference type="EMBL" id="DVLU01000065">
    <property type="protein sequence ID" value="HIT85568.1"/>
    <property type="molecule type" value="Genomic_DNA"/>
</dbReference>
<gene>
    <name evidence="9" type="ORF">IAA60_06640</name>
</gene>
<dbReference type="InterPro" id="IPR020846">
    <property type="entry name" value="MFS_dom"/>
</dbReference>
<sequence length="391" mass="42106">MYLLLLAVIYIIFISLGLPDSLLGSAWPTIYETFDVPISYMGFVSVIISGGTVVSGLFSERLILKFGTRAVTITSIFLTAAAMFGFSKSSEFYMLCLWAVPYGLGAGAIDAALNNYVALYYNSRHMSWLHCFWGVGTIISPYIMSYAITHGAWTDGYRAVSYMQVVIAIIALVSLPLWKVNKNGGDGGEERKPVGLKGALKIKGVPYILVGFMCYCAAEATAMLWSSSFLQGARGVTPTRAAAFGALFFIGITAGRFLAGFISDRLGDNRMIRMGACIALAGAALTALPWQATSIAGLVVIGLGCAPIYPSIIHSTPDNFGAENSQSIIGIQMASAYVGSTLMPPLFGIIANHISVALMPFYTAFFTILLVIMISKTEKAAKERREKEIRN</sequence>